<proteinExistence type="predicted"/>
<accession>A0ABP7H894</accession>
<dbReference type="PANTHER" id="PTHR40254:SF1">
    <property type="entry name" value="BLR0577 PROTEIN"/>
    <property type="match status" value="1"/>
</dbReference>
<dbReference type="Pfam" id="PF13454">
    <property type="entry name" value="NAD_binding_9"/>
    <property type="match status" value="1"/>
</dbReference>
<dbReference type="Proteomes" id="UP001500888">
    <property type="component" value="Unassembled WGS sequence"/>
</dbReference>
<comment type="caution">
    <text evidence="3">The sequence shown here is derived from an EMBL/GenBank/DDBJ whole genome shotgun (WGS) entry which is preliminary data.</text>
</comment>
<protein>
    <submittedName>
        <fullName evidence="3">FAD/NAD(P)-binding protein</fullName>
    </submittedName>
</protein>
<feature type="region of interest" description="Disordered" evidence="1">
    <location>
        <begin position="632"/>
        <end position="663"/>
    </location>
</feature>
<dbReference type="SUPFAM" id="SSF51905">
    <property type="entry name" value="FAD/NAD(P)-binding domain"/>
    <property type="match status" value="1"/>
</dbReference>
<dbReference type="InterPro" id="IPR036188">
    <property type="entry name" value="FAD/NAD-bd_sf"/>
</dbReference>
<keyword evidence="4" id="KW-1185">Reference proteome</keyword>
<reference evidence="4" key="1">
    <citation type="journal article" date="2019" name="Int. J. Syst. Evol. Microbiol.">
        <title>The Global Catalogue of Microorganisms (GCM) 10K type strain sequencing project: providing services to taxonomists for standard genome sequencing and annotation.</title>
        <authorList>
            <consortium name="The Broad Institute Genomics Platform"/>
            <consortium name="The Broad Institute Genome Sequencing Center for Infectious Disease"/>
            <person name="Wu L."/>
            <person name="Ma J."/>
        </authorList>
    </citation>
    <scope>NUCLEOTIDE SEQUENCE [LARGE SCALE GENOMIC DNA]</scope>
    <source>
        <strain evidence="4">JCM 16908</strain>
    </source>
</reference>
<dbReference type="PANTHER" id="PTHR40254">
    <property type="entry name" value="BLR0577 PROTEIN"/>
    <property type="match status" value="1"/>
</dbReference>
<sequence>MRSKQNDPFVVVIVGAGPRGTGVLERLLSNAAELPPSRPLSIELVDPYPPGGGRVWREQQSPLMWMNATAENITMFPDETVTCEGPLRQGPSLSEWAATEGGCTEVTCTTFATRQVQSRYLRWVFDKIVAERPANVSVRVHATRATQIEGHTSTRQRVWLEDRDEPLKADVVILAMGHLDAVPGKDHQFLADFADRHDLRYLPCAYSADIDLSRFRPGEDVLMRGMGAAFIDLMVLLTEGRGGEYHEREDGRLRYVPSGKEPRLHVGSRRGVPYRSKMSYRLVGDPPPLPRFFSAPEVDARFAGRDRIDFWTDLWPLMAKEIAYGYYHELFTAHPDRVTIPWEEFAAAYTDLDWDGEPMRALIEAAVPAEADRWDIAALDKPLRGLGFPGSDELQEHVRDHIRADIDRRSDIRYSADLGAFLAMLSVYGQMPLLSSVAKLPARSRVADVNGWWQGFYEYFGSGSPGERTRQLLALAEAGIVRFVGSDMWVEADEEKGVYRAGGASTPDTVEASALIEARLPDADLRTCTEPLLRSLYRSGDATEHVLADDDGYEHRTGRLHVSPDNFRLLSRNGSPHPRLFALGPFTNVRQFATFTRPRTNALPFRQNDRIARDVLDFLAAQDRAPRLAQGYEHGYSSGAPGRVPNAPGRGRRRDGGRVTCAG</sequence>
<dbReference type="EMBL" id="BAAAZR010000001">
    <property type="protein sequence ID" value="GAA3788079.1"/>
    <property type="molecule type" value="Genomic_DNA"/>
</dbReference>
<dbReference type="RefSeq" id="WP_344933267.1">
    <property type="nucleotide sequence ID" value="NZ_BAAAZR010000001.1"/>
</dbReference>
<dbReference type="InterPro" id="IPR038732">
    <property type="entry name" value="HpyO/CreE_NAD-binding"/>
</dbReference>
<evidence type="ECO:0000256" key="1">
    <source>
        <dbReference type="SAM" id="MobiDB-lite"/>
    </source>
</evidence>
<feature type="domain" description="FAD-dependent urate hydroxylase HpyO/Asp monooxygenase CreE-like FAD/NAD(P)-binding" evidence="2">
    <location>
        <begin position="12"/>
        <end position="178"/>
    </location>
</feature>
<organism evidence="3 4">
    <name type="scientific">Sphaerisporangium flaviroseum</name>
    <dbReference type="NCBI Taxonomy" id="509199"/>
    <lineage>
        <taxon>Bacteria</taxon>
        <taxon>Bacillati</taxon>
        <taxon>Actinomycetota</taxon>
        <taxon>Actinomycetes</taxon>
        <taxon>Streptosporangiales</taxon>
        <taxon>Streptosporangiaceae</taxon>
        <taxon>Sphaerisporangium</taxon>
    </lineage>
</organism>
<dbReference type="InterPro" id="IPR052189">
    <property type="entry name" value="L-asp_N-monooxygenase_NS-form"/>
</dbReference>
<evidence type="ECO:0000259" key="2">
    <source>
        <dbReference type="Pfam" id="PF13454"/>
    </source>
</evidence>
<gene>
    <name evidence="3" type="ORF">GCM10022226_03310</name>
</gene>
<evidence type="ECO:0000313" key="3">
    <source>
        <dbReference type="EMBL" id="GAA3788079.1"/>
    </source>
</evidence>
<name>A0ABP7H894_9ACTN</name>
<evidence type="ECO:0000313" key="4">
    <source>
        <dbReference type="Proteomes" id="UP001500888"/>
    </source>
</evidence>